<dbReference type="PANTHER" id="PTHR37817">
    <property type="entry name" value="N-ACETYLTRANSFERASE EIS"/>
    <property type="match status" value="1"/>
</dbReference>
<dbReference type="Gene3D" id="3.40.630.30">
    <property type="match status" value="2"/>
</dbReference>
<sequence length="259" mass="28744">MIAVRGLRQSEEDAWLDHVAEVFRSGATRAYFASHLHNDARALESWDNILVAIDNGTIAASVRVVPRYQYWNGAAVAMSGIAEVSTKEAYRRRGLAAQLMEAAIDGPMATSQVSCLHTSFERIGHIYARHGYVSMPHIKMLVRSTSGVPASVRLVPLDLERDCDACLRIYTVFSSRFSGPVARDREYILHWVRARHAQKSVRAIGAWRDAELLGYVFAWSEPSERAIEEICVDPLLATTEQAAIANALLAHATSQPVLR</sequence>
<dbReference type="OrthoDB" id="79507at2759"/>
<organism evidence="2 3">
    <name type="scientific">Saprolegnia diclina (strain VS20)</name>
    <dbReference type="NCBI Taxonomy" id="1156394"/>
    <lineage>
        <taxon>Eukaryota</taxon>
        <taxon>Sar</taxon>
        <taxon>Stramenopiles</taxon>
        <taxon>Oomycota</taxon>
        <taxon>Saprolegniomycetes</taxon>
        <taxon>Saprolegniales</taxon>
        <taxon>Saprolegniaceae</taxon>
        <taxon>Saprolegnia</taxon>
    </lineage>
</organism>
<dbReference type="GO" id="GO:0030649">
    <property type="term" value="P:aminoglycoside antibiotic catabolic process"/>
    <property type="evidence" value="ECO:0007669"/>
    <property type="project" value="TreeGrafter"/>
</dbReference>
<protein>
    <recommendedName>
        <fullName evidence="1">N-acetyltransferase domain-containing protein</fullName>
    </recommendedName>
</protein>
<dbReference type="InterPro" id="IPR016181">
    <property type="entry name" value="Acyl_CoA_acyltransferase"/>
</dbReference>
<dbReference type="OMA" id="RHYFNDP"/>
<dbReference type="CDD" id="cd04301">
    <property type="entry name" value="NAT_SF"/>
    <property type="match status" value="1"/>
</dbReference>
<gene>
    <name evidence="2" type="ORF">SDRG_01740</name>
</gene>
<reference evidence="2 3" key="1">
    <citation type="submission" date="2012-04" db="EMBL/GenBank/DDBJ databases">
        <title>The Genome Sequence of Saprolegnia declina VS20.</title>
        <authorList>
            <consortium name="The Broad Institute Genome Sequencing Platform"/>
            <person name="Russ C."/>
            <person name="Nusbaum C."/>
            <person name="Tyler B."/>
            <person name="van West P."/>
            <person name="Dieguez-Uribeondo J."/>
            <person name="de Bruijn I."/>
            <person name="Tripathy S."/>
            <person name="Jiang R."/>
            <person name="Young S.K."/>
            <person name="Zeng Q."/>
            <person name="Gargeya S."/>
            <person name="Fitzgerald M."/>
            <person name="Haas B."/>
            <person name="Abouelleil A."/>
            <person name="Alvarado L."/>
            <person name="Arachchi H.M."/>
            <person name="Berlin A."/>
            <person name="Chapman S.B."/>
            <person name="Goldberg J."/>
            <person name="Griggs A."/>
            <person name="Gujja S."/>
            <person name="Hansen M."/>
            <person name="Howarth C."/>
            <person name="Imamovic A."/>
            <person name="Larimer J."/>
            <person name="McCowen C."/>
            <person name="Montmayeur A."/>
            <person name="Murphy C."/>
            <person name="Neiman D."/>
            <person name="Pearson M."/>
            <person name="Priest M."/>
            <person name="Roberts A."/>
            <person name="Saif S."/>
            <person name="Shea T."/>
            <person name="Sisk P."/>
            <person name="Sykes S."/>
            <person name="Wortman J."/>
            <person name="Nusbaum C."/>
            <person name="Birren B."/>
        </authorList>
    </citation>
    <scope>NUCLEOTIDE SEQUENCE [LARGE SCALE GENOMIC DNA]</scope>
    <source>
        <strain evidence="2 3">VS20</strain>
    </source>
</reference>
<dbReference type="GO" id="GO:0034069">
    <property type="term" value="F:aminoglycoside N-acetyltransferase activity"/>
    <property type="evidence" value="ECO:0007669"/>
    <property type="project" value="TreeGrafter"/>
</dbReference>
<dbReference type="SUPFAM" id="SSF55729">
    <property type="entry name" value="Acyl-CoA N-acyltransferases (Nat)"/>
    <property type="match status" value="1"/>
</dbReference>
<accession>T0SCS3</accession>
<dbReference type="InParanoid" id="T0SCS3"/>
<dbReference type="VEuPathDB" id="FungiDB:SDRG_01740"/>
<evidence type="ECO:0000313" key="2">
    <source>
        <dbReference type="EMBL" id="EQC40662.1"/>
    </source>
</evidence>
<feature type="domain" description="N-acetyltransferase" evidence="1">
    <location>
        <begin position="2"/>
        <end position="155"/>
    </location>
</feature>
<dbReference type="InterPro" id="IPR051554">
    <property type="entry name" value="Acetyltransferase_Eis"/>
</dbReference>
<dbReference type="EMBL" id="JH767135">
    <property type="protein sequence ID" value="EQC40662.1"/>
    <property type="molecule type" value="Genomic_DNA"/>
</dbReference>
<evidence type="ECO:0000313" key="3">
    <source>
        <dbReference type="Proteomes" id="UP000030762"/>
    </source>
</evidence>
<dbReference type="RefSeq" id="XP_008605506.1">
    <property type="nucleotide sequence ID" value="XM_008607284.1"/>
</dbReference>
<dbReference type="Pfam" id="PF13527">
    <property type="entry name" value="Acetyltransf_9"/>
    <property type="match status" value="1"/>
</dbReference>
<dbReference type="AlphaFoldDB" id="T0SCS3"/>
<proteinExistence type="predicted"/>
<dbReference type="Proteomes" id="UP000030762">
    <property type="component" value="Unassembled WGS sequence"/>
</dbReference>
<name>T0SCS3_SAPDV</name>
<evidence type="ECO:0000259" key="1">
    <source>
        <dbReference type="PROSITE" id="PS51186"/>
    </source>
</evidence>
<dbReference type="InterPro" id="IPR000182">
    <property type="entry name" value="GNAT_dom"/>
</dbReference>
<dbReference type="eggNOG" id="ENOG502S7Y4">
    <property type="taxonomic scope" value="Eukaryota"/>
</dbReference>
<keyword evidence="3" id="KW-1185">Reference proteome</keyword>
<dbReference type="PROSITE" id="PS51186">
    <property type="entry name" value="GNAT"/>
    <property type="match status" value="1"/>
</dbReference>
<dbReference type="GeneID" id="19942467"/>
<dbReference type="PANTHER" id="PTHR37817:SF1">
    <property type="entry name" value="N-ACETYLTRANSFERASE EIS"/>
    <property type="match status" value="1"/>
</dbReference>